<dbReference type="AlphaFoldDB" id="S7VW36"/>
<reference evidence="1 2" key="1">
    <citation type="journal article" date="2013" name="Genome Announc.">
        <title>Draft Genome Sequence of Winogradskyella psychrotolerans RS-3T, Isolated from the Marine Transect of Kongsfjorden, Ny-Alesund, Svalbard, Arctic Ocean.</title>
        <authorList>
            <person name="Kumar Pinnaka A."/>
            <person name="Ara S."/>
            <person name="Singh A."/>
            <person name="Shivaji S."/>
        </authorList>
    </citation>
    <scope>NUCLEOTIDE SEQUENCE [LARGE SCALE GENOMIC DNA]</scope>
    <source>
        <strain evidence="1 2">RS-3</strain>
    </source>
</reference>
<dbReference type="STRING" id="641526.ADIWIN_0596"/>
<dbReference type="OrthoDB" id="1168089at2"/>
<organism evidence="1 2">
    <name type="scientific">Winogradskyella psychrotolerans RS-3</name>
    <dbReference type="NCBI Taxonomy" id="641526"/>
    <lineage>
        <taxon>Bacteria</taxon>
        <taxon>Pseudomonadati</taxon>
        <taxon>Bacteroidota</taxon>
        <taxon>Flavobacteriia</taxon>
        <taxon>Flavobacteriales</taxon>
        <taxon>Flavobacteriaceae</taxon>
        <taxon>Winogradskyella</taxon>
    </lineage>
</organism>
<dbReference type="Gene3D" id="3.80.10.10">
    <property type="entry name" value="Ribonuclease Inhibitor"/>
    <property type="match status" value="3"/>
</dbReference>
<dbReference type="Proteomes" id="UP000014962">
    <property type="component" value="Unassembled WGS sequence"/>
</dbReference>
<proteinExistence type="predicted"/>
<accession>S7VW36</accession>
<gene>
    <name evidence="1" type="ORF">ADIWIN_0596</name>
</gene>
<sequence>MILSKHEFGFNFYEDETSFEKIKGCENYPEDFYYEIFVLAKSTKNKQIRTECANIIKKQAPEALQLAFKSRKKITTIQDSQSFNKKLIAILEYGVLSEDLDLFKLYTLVCKRLTLSLEYRSKEVIELFIETPHLLSQFNGVKELTISTSRQKEGFSNVVNNITQLSSLEKLELDIDYKYIPEELERLVNLKEFILAAPNLVWVPVGITKLKTLKKLEFRGSFPFGNDEPNPNIVNFTWLKELTSLKHLKIGSFAVQDLSDVELPASLKNLELFRFENLTALPETLGHLPKLKKLRLSGMRELEQFPASVSEFKTLEVLEAIHLSKLKKVPAAFIFGPNIKRLLGLYTEFMPYGETPVTNLKRIDFTHPELLSFVLDNALSFTNLKEIEINCDAPKRRSAHTLSAFKKLKNLKYRLAHHLEWILEDIHECKKLEDVLIYGIYNRTDAEITNADFTNFPQAFSRIEHLQTLKVHRAKALVLNTDYLPIKTDSLTITDIKVIEPGVEDFEVTNLKVIDTPITALQKFYSVIRAKKMKLGDENSVKNETLDFDNFKDPESIKDFIFNSNVKGLDKALKALCNLQTLTIDFNVDNAEQNNGLTAYTHHNLKNLTIKNFNGDTSVIKLLLEHTPHLEFLEIYDCVGLVDLPKVTLNKLKTLKLFYSDDIQSIENLTVPNIELFKVLSCDNFGYNAMVTASHWKTLKFLWLQSISQDLETYPETIADLNLNTFFIDGFLTKRQIPKWIGRMKSLRVLGIENFKYSPLPEELAELTQLKIMSIRGCDFTEQVSDKFKNLNLEDLIYRYSKFNGNNMKSSKFYALAKNKILKEDFDNRDEKYNLCC</sequence>
<dbReference type="EMBL" id="ATMR01000034">
    <property type="protein sequence ID" value="EPR74495.1"/>
    <property type="molecule type" value="Genomic_DNA"/>
</dbReference>
<dbReference type="InterPro" id="IPR032675">
    <property type="entry name" value="LRR_dom_sf"/>
</dbReference>
<dbReference type="PATRIC" id="fig|641526.4.peg.592"/>
<evidence type="ECO:0000313" key="1">
    <source>
        <dbReference type="EMBL" id="EPR74495.1"/>
    </source>
</evidence>
<name>S7VW36_9FLAO</name>
<evidence type="ECO:0000313" key="2">
    <source>
        <dbReference type="Proteomes" id="UP000014962"/>
    </source>
</evidence>
<dbReference type="SUPFAM" id="SSF52047">
    <property type="entry name" value="RNI-like"/>
    <property type="match status" value="2"/>
</dbReference>
<protein>
    <submittedName>
        <fullName evidence="1">Leucine-rich repeat containing protein</fullName>
    </submittedName>
</protein>
<dbReference type="RefSeq" id="WP_020894890.1">
    <property type="nucleotide sequence ID" value="NZ_ATMR01000034.1"/>
</dbReference>
<dbReference type="eggNOG" id="COG4886">
    <property type="taxonomic scope" value="Bacteria"/>
</dbReference>
<comment type="caution">
    <text evidence="1">The sequence shown here is derived from an EMBL/GenBank/DDBJ whole genome shotgun (WGS) entry which is preliminary data.</text>
</comment>
<dbReference type="SUPFAM" id="SSF52058">
    <property type="entry name" value="L domain-like"/>
    <property type="match status" value="1"/>
</dbReference>
<dbReference type="InterPro" id="IPR050715">
    <property type="entry name" value="LRR-SigEffector_domain"/>
</dbReference>
<dbReference type="PANTHER" id="PTHR45752">
    <property type="entry name" value="LEUCINE-RICH REPEAT-CONTAINING"/>
    <property type="match status" value="1"/>
</dbReference>
<keyword evidence="2" id="KW-1185">Reference proteome</keyword>
<dbReference type="PANTHER" id="PTHR45752:SF195">
    <property type="entry name" value="LEUCINE-RICH REPEAT (LRR) FAMILY PROTEIN-RELATED"/>
    <property type="match status" value="1"/>
</dbReference>